<dbReference type="EMBL" id="JAUTBA010000001">
    <property type="protein sequence ID" value="MDQ1148747.1"/>
    <property type="molecule type" value="Genomic_DNA"/>
</dbReference>
<accession>A0ABU0U1A4</accession>
<proteinExistence type="predicted"/>
<comment type="caution">
    <text evidence="1">The sequence shown here is derived from an EMBL/GenBank/DDBJ whole genome shotgun (WGS) entry which is preliminary data.</text>
</comment>
<evidence type="ECO:0000313" key="2">
    <source>
        <dbReference type="Proteomes" id="UP001244640"/>
    </source>
</evidence>
<organism evidence="1 2">
    <name type="scientific">Sphingobacterium zeae</name>
    <dbReference type="NCBI Taxonomy" id="1776859"/>
    <lineage>
        <taxon>Bacteria</taxon>
        <taxon>Pseudomonadati</taxon>
        <taxon>Bacteroidota</taxon>
        <taxon>Sphingobacteriia</taxon>
        <taxon>Sphingobacteriales</taxon>
        <taxon>Sphingobacteriaceae</taxon>
        <taxon>Sphingobacterium</taxon>
    </lineage>
</organism>
<keyword evidence="2" id="KW-1185">Reference proteome</keyword>
<gene>
    <name evidence="1" type="ORF">QE382_000731</name>
</gene>
<dbReference type="Proteomes" id="UP001244640">
    <property type="component" value="Unassembled WGS sequence"/>
</dbReference>
<protein>
    <recommendedName>
        <fullName evidence="3">Lipoprotein</fullName>
    </recommendedName>
</protein>
<sequence>MKRASKSTWGILSGVFILVLAALPSCKKHAKLPGENNETIHAVKFKIKDFEAIVTPLKKQSARPNRAALNRAASQNELLLYHWTFDNSNTIPETALDEGSSIDYNDGKTDYDFLAGWPTTGKAISFKGVREILIKIPTQGIRSIGSWAFDGNSSSTGPRALLLSYSLDKGNSFSLLSDTIKYPSNLSLSGKIAVNTSLADIPLGYSKELWLKISLLAGSRDGGSGYSSTTGTFKMDNLMIYGQVNPEALPSKFYYHVFDANSKAMVTSGVLNSQDAFDLELPNGTYYLSLIAKNSTLPLVMSEAADFEHFYATNPFSERSAELFACRDTFEVKGVTERVLNLNRIYSEVKLTFTDTEDLSVIDSIQVQQLHPVFHYYPFIARSSDQVDKSMLTIMPQFTAENRSFSFNQFMGYYLENKVIKYQFRVFRADQLLRTFELGSEIRNNVQLQFKGKLLESAHGELGFQIFKNERWDEEIVIEY</sequence>
<dbReference type="RefSeq" id="WP_307184722.1">
    <property type="nucleotide sequence ID" value="NZ_JAUTBA010000001.1"/>
</dbReference>
<reference evidence="1 2" key="1">
    <citation type="submission" date="2023-07" db="EMBL/GenBank/DDBJ databases">
        <title>Functional and genomic diversity of the sorghum phyllosphere microbiome.</title>
        <authorList>
            <person name="Shade A."/>
        </authorList>
    </citation>
    <scope>NUCLEOTIDE SEQUENCE [LARGE SCALE GENOMIC DNA]</scope>
    <source>
        <strain evidence="1 2">SORGH_AS_0892</strain>
    </source>
</reference>
<evidence type="ECO:0008006" key="3">
    <source>
        <dbReference type="Google" id="ProtNLM"/>
    </source>
</evidence>
<evidence type="ECO:0000313" key="1">
    <source>
        <dbReference type="EMBL" id="MDQ1148747.1"/>
    </source>
</evidence>
<name>A0ABU0U1A4_9SPHI</name>